<accession>A0A3M7T7N8</accession>
<sequence length="71" mass="8661">MDGTIVIQKIIKINFFAQFNFIKKKFYFKTDHFTRYLNQSKLCSQKHRHFFSLSKNSKQKIEIKKSKVEEQ</sequence>
<dbReference type="AlphaFoldDB" id="A0A3M7T7N8"/>
<keyword evidence="2" id="KW-1185">Reference proteome</keyword>
<gene>
    <name evidence="1" type="ORF">BpHYR1_022587</name>
</gene>
<proteinExistence type="predicted"/>
<organism evidence="1 2">
    <name type="scientific">Brachionus plicatilis</name>
    <name type="common">Marine rotifer</name>
    <name type="synonym">Brachionus muelleri</name>
    <dbReference type="NCBI Taxonomy" id="10195"/>
    <lineage>
        <taxon>Eukaryota</taxon>
        <taxon>Metazoa</taxon>
        <taxon>Spiralia</taxon>
        <taxon>Gnathifera</taxon>
        <taxon>Rotifera</taxon>
        <taxon>Eurotatoria</taxon>
        <taxon>Monogononta</taxon>
        <taxon>Pseudotrocha</taxon>
        <taxon>Ploima</taxon>
        <taxon>Brachionidae</taxon>
        <taxon>Brachionus</taxon>
    </lineage>
</organism>
<dbReference type="Proteomes" id="UP000276133">
    <property type="component" value="Unassembled WGS sequence"/>
</dbReference>
<name>A0A3M7T7N8_BRAPC</name>
<evidence type="ECO:0000313" key="2">
    <source>
        <dbReference type="Proteomes" id="UP000276133"/>
    </source>
</evidence>
<reference evidence="1 2" key="1">
    <citation type="journal article" date="2018" name="Sci. Rep.">
        <title>Genomic signatures of local adaptation to the degree of environmental predictability in rotifers.</title>
        <authorList>
            <person name="Franch-Gras L."/>
            <person name="Hahn C."/>
            <person name="Garcia-Roger E.M."/>
            <person name="Carmona M.J."/>
            <person name="Serra M."/>
            <person name="Gomez A."/>
        </authorList>
    </citation>
    <scope>NUCLEOTIDE SEQUENCE [LARGE SCALE GENOMIC DNA]</scope>
    <source>
        <strain evidence="1">HYR1</strain>
    </source>
</reference>
<evidence type="ECO:0000313" key="1">
    <source>
        <dbReference type="EMBL" id="RNA43971.1"/>
    </source>
</evidence>
<dbReference type="EMBL" id="REGN01000168">
    <property type="protein sequence ID" value="RNA43971.1"/>
    <property type="molecule type" value="Genomic_DNA"/>
</dbReference>
<comment type="caution">
    <text evidence="1">The sequence shown here is derived from an EMBL/GenBank/DDBJ whole genome shotgun (WGS) entry which is preliminary data.</text>
</comment>
<protein>
    <submittedName>
        <fullName evidence="1">Uncharacterized protein</fullName>
    </submittedName>
</protein>